<accession>A0A7J9E0D7</accession>
<evidence type="ECO:0000313" key="1">
    <source>
        <dbReference type="EMBL" id="MBA0766411.1"/>
    </source>
</evidence>
<reference evidence="1 2" key="1">
    <citation type="journal article" date="2019" name="Genome Biol. Evol.">
        <title>Insights into the evolution of the New World diploid cottons (Gossypium, subgenus Houzingenia) based on genome sequencing.</title>
        <authorList>
            <person name="Grover C.E."/>
            <person name="Arick M.A. 2nd"/>
            <person name="Thrash A."/>
            <person name="Conover J.L."/>
            <person name="Sanders W.S."/>
            <person name="Peterson D.G."/>
            <person name="Frelichowski J.E."/>
            <person name="Scheffler J.A."/>
            <person name="Scheffler B.E."/>
            <person name="Wendel J.F."/>
        </authorList>
    </citation>
    <scope>NUCLEOTIDE SEQUENCE [LARGE SCALE GENOMIC DNA]</scope>
    <source>
        <strain evidence="1">8</strain>
        <tissue evidence="1">Leaf</tissue>
    </source>
</reference>
<evidence type="ECO:0000313" key="2">
    <source>
        <dbReference type="Proteomes" id="UP000593568"/>
    </source>
</evidence>
<keyword evidence="2" id="KW-1185">Reference proteome</keyword>
<gene>
    <name evidence="1" type="ORF">Gotri_015457</name>
</gene>
<protein>
    <submittedName>
        <fullName evidence="1">Uncharacterized protein</fullName>
    </submittedName>
</protein>
<dbReference type="AlphaFoldDB" id="A0A7J9E0D7"/>
<organism evidence="1 2">
    <name type="scientific">Gossypium trilobum</name>
    <dbReference type="NCBI Taxonomy" id="34281"/>
    <lineage>
        <taxon>Eukaryota</taxon>
        <taxon>Viridiplantae</taxon>
        <taxon>Streptophyta</taxon>
        <taxon>Embryophyta</taxon>
        <taxon>Tracheophyta</taxon>
        <taxon>Spermatophyta</taxon>
        <taxon>Magnoliopsida</taxon>
        <taxon>eudicotyledons</taxon>
        <taxon>Gunneridae</taxon>
        <taxon>Pentapetalae</taxon>
        <taxon>rosids</taxon>
        <taxon>malvids</taxon>
        <taxon>Malvales</taxon>
        <taxon>Malvaceae</taxon>
        <taxon>Malvoideae</taxon>
        <taxon>Gossypium</taxon>
    </lineage>
</organism>
<dbReference type="Proteomes" id="UP000593568">
    <property type="component" value="Unassembled WGS sequence"/>
</dbReference>
<name>A0A7J9E0D7_9ROSI</name>
<sequence length="61" mass="7161">MVPLRRSKLVKKKKKSQKLQVHQAPPLKAIVTRQIQRFLRFKNLIIFMSEHVLVKPLTVTA</sequence>
<dbReference type="EMBL" id="JABEZW010000005">
    <property type="protein sequence ID" value="MBA0766411.1"/>
    <property type="molecule type" value="Genomic_DNA"/>
</dbReference>
<proteinExistence type="predicted"/>
<comment type="caution">
    <text evidence="1">The sequence shown here is derived from an EMBL/GenBank/DDBJ whole genome shotgun (WGS) entry which is preliminary data.</text>
</comment>